<comment type="similarity">
    <text evidence="1">Belongs to the RutC family.</text>
</comment>
<evidence type="ECO:0000313" key="2">
    <source>
        <dbReference type="EMBL" id="RUP76786.1"/>
    </source>
</evidence>
<dbReference type="SUPFAM" id="SSF55298">
    <property type="entry name" value="YjgF-like"/>
    <property type="match status" value="1"/>
</dbReference>
<dbReference type="Gene3D" id="3.30.1330.40">
    <property type="entry name" value="RutC-like"/>
    <property type="match status" value="1"/>
</dbReference>
<dbReference type="FunFam" id="3.30.1330.40:FF:000001">
    <property type="entry name" value="L-PSP family endoribonuclease"/>
    <property type="match status" value="1"/>
</dbReference>
<proteinExistence type="inferred from homology"/>
<dbReference type="PANTHER" id="PTHR11803">
    <property type="entry name" value="2-IMINOBUTANOATE/2-IMINOPROPANOATE DEAMINASE RIDA"/>
    <property type="match status" value="1"/>
</dbReference>
<dbReference type="RefSeq" id="WP_127092943.1">
    <property type="nucleotide sequence ID" value="NZ_CP093047.1"/>
</dbReference>
<dbReference type="InterPro" id="IPR006056">
    <property type="entry name" value="RidA"/>
</dbReference>
<protein>
    <submittedName>
        <fullName evidence="2">RidA family protein</fullName>
    </submittedName>
</protein>
<dbReference type="Pfam" id="PF01042">
    <property type="entry name" value="Ribonuc_L-PSP"/>
    <property type="match status" value="1"/>
</dbReference>
<name>A0A3S0SE43_9MOLU</name>
<gene>
    <name evidence="2" type="ORF">D6D54_04920</name>
</gene>
<organism evidence="2 3">
    <name type="scientific">Spiroplasma poulsonii</name>
    <dbReference type="NCBI Taxonomy" id="2138"/>
    <lineage>
        <taxon>Bacteria</taxon>
        <taxon>Bacillati</taxon>
        <taxon>Mycoplasmatota</taxon>
        <taxon>Mollicutes</taxon>
        <taxon>Entomoplasmatales</taxon>
        <taxon>Spiroplasmataceae</taxon>
        <taxon>Spiroplasma</taxon>
    </lineage>
</organism>
<dbReference type="Proteomes" id="UP000274545">
    <property type="component" value="Unassembled WGS sequence"/>
</dbReference>
<dbReference type="InterPro" id="IPR006175">
    <property type="entry name" value="YjgF/YER057c/UK114"/>
</dbReference>
<dbReference type="EMBL" id="RAHC01000005">
    <property type="protein sequence ID" value="RUP76786.1"/>
    <property type="molecule type" value="Genomic_DNA"/>
</dbReference>
<comment type="caution">
    <text evidence="2">The sequence shown here is derived from an EMBL/GenBank/DDBJ whole genome shotgun (WGS) entry which is preliminary data.</text>
</comment>
<dbReference type="AlphaFoldDB" id="A0A3S0SE43"/>
<sequence>MELIYTNQASKAVGPYSQAVKLSNGFLYISGQLGFDPKTMVLCADIQSQASQVLTNIAAILTAANYHKNNVVKTTILLKDINDFSVVNEVYEAFFGSHKPARSTFAVKDLPKSGLVEIEVIAFK</sequence>
<dbReference type="NCBIfam" id="TIGR00004">
    <property type="entry name" value="Rid family detoxifying hydrolase"/>
    <property type="match status" value="1"/>
</dbReference>
<accession>A0A3S0SE43</accession>
<evidence type="ECO:0000256" key="1">
    <source>
        <dbReference type="ARBA" id="ARBA00010552"/>
    </source>
</evidence>
<dbReference type="PANTHER" id="PTHR11803:SF39">
    <property type="entry name" value="2-IMINOBUTANOATE_2-IMINOPROPANOATE DEAMINASE"/>
    <property type="match status" value="1"/>
</dbReference>
<dbReference type="InterPro" id="IPR035959">
    <property type="entry name" value="RutC-like_sf"/>
</dbReference>
<dbReference type="GO" id="GO:0019239">
    <property type="term" value="F:deaminase activity"/>
    <property type="evidence" value="ECO:0007669"/>
    <property type="project" value="TreeGrafter"/>
</dbReference>
<dbReference type="PROSITE" id="PS01094">
    <property type="entry name" value="UPF0076"/>
    <property type="match status" value="1"/>
</dbReference>
<reference evidence="2 3" key="1">
    <citation type="journal article" date="2019" name="Genome Biol. Evol.">
        <title>Toxin and genome evolution in a Drosophila defensive symbiosis.</title>
        <authorList>
            <person name="Ballinger M.J."/>
            <person name="Gawryluk R.M."/>
            <person name="Perlman S.J."/>
        </authorList>
    </citation>
    <scope>NUCLEOTIDE SEQUENCE [LARGE SCALE GENOMIC DNA]</scope>
    <source>
        <strain evidence="3">sNeo</strain>
    </source>
</reference>
<evidence type="ECO:0000313" key="3">
    <source>
        <dbReference type="Proteomes" id="UP000274545"/>
    </source>
</evidence>
<dbReference type="GO" id="GO:0005829">
    <property type="term" value="C:cytosol"/>
    <property type="evidence" value="ECO:0007669"/>
    <property type="project" value="TreeGrafter"/>
</dbReference>
<dbReference type="CDD" id="cd00448">
    <property type="entry name" value="YjgF_YER057c_UK114_family"/>
    <property type="match status" value="1"/>
</dbReference>
<dbReference type="InterPro" id="IPR019897">
    <property type="entry name" value="RidA_CS"/>
</dbReference>